<keyword evidence="5" id="KW-0408">Iron</keyword>
<dbReference type="EMBL" id="CP000252">
    <property type="protein sequence ID" value="ABC77857.1"/>
    <property type="molecule type" value="Genomic_DNA"/>
</dbReference>
<proteinExistence type="predicted"/>
<evidence type="ECO:0000256" key="4">
    <source>
        <dbReference type="ARBA" id="ARBA00022723"/>
    </source>
</evidence>
<dbReference type="Gene3D" id="3.20.20.70">
    <property type="entry name" value="Aldolase class I"/>
    <property type="match status" value="1"/>
</dbReference>
<dbReference type="SFLD" id="SFLDG01060">
    <property type="entry name" value="BATS_domain_containing"/>
    <property type="match status" value="1"/>
</dbReference>
<dbReference type="InParanoid" id="Q2LUU5"/>
<evidence type="ECO:0000313" key="9">
    <source>
        <dbReference type="Proteomes" id="UP000001933"/>
    </source>
</evidence>
<dbReference type="GO" id="GO:0009228">
    <property type="term" value="P:thiamine biosynthetic process"/>
    <property type="evidence" value="ECO:0007669"/>
    <property type="project" value="InterPro"/>
</dbReference>
<keyword evidence="3" id="KW-0949">S-adenosyl-L-methionine</keyword>
<dbReference type="RefSeq" id="WP_011417878.1">
    <property type="nucleotide sequence ID" value="NC_007759.1"/>
</dbReference>
<dbReference type="InterPro" id="IPR034428">
    <property type="entry name" value="ThiH/NoCL/HydG-like"/>
</dbReference>
<dbReference type="AlphaFoldDB" id="Q2LUU5"/>
<gene>
    <name evidence="8" type="ORF">SYN_00439</name>
</gene>
<dbReference type="SFLD" id="SFLDF00301">
    <property type="entry name" value="2-iminoacetate_synthase_(ThiH)"/>
    <property type="match status" value="1"/>
</dbReference>
<dbReference type="FunCoup" id="Q2LUU5">
    <property type="interactions" value="98"/>
</dbReference>
<dbReference type="HOGENOM" id="CLU_046249_1_0_7"/>
<evidence type="ECO:0000256" key="6">
    <source>
        <dbReference type="ARBA" id="ARBA00023014"/>
    </source>
</evidence>
<evidence type="ECO:0000259" key="7">
    <source>
        <dbReference type="PROSITE" id="PS51918"/>
    </source>
</evidence>
<reference evidence="8 9" key="1">
    <citation type="journal article" date="2007" name="Proc. Natl. Acad. Sci. U.S.A.">
        <title>The genome of Syntrophus aciditrophicus: life at the thermodynamic limit of microbial growth.</title>
        <authorList>
            <person name="McInerney M.J."/>
            <person name="Rohlin L."/>
            <person name="Mouttaki H."/>
            <person name="Kim U."/>
            <person name="Krupp R.S."/>
            <person name="Rios-Hernandez L."/>
            <person name="Sieber J."/>
            <person name="Struchtemeyer C.G."/>
            <person name="Bhattacharyya A."/>
            <person name="Campbell J.W."/>
            <person name="Gunsalus R.P."/>
        </authorList>
    </citation>
    <scope>NUCLEOTIDE SEQUENCE [LARGE SCALE GENOMIC DNA]</scope>
    <source>
        <strain evidence="8 9">SB</strain>
    </source>
</reference>
<dbReference type="NCBIfam" id="TIGR02351">
    <property type="entry name" value="thiH"/>
    <property type="match status" value="1"/>
</dbReference>
<dbReference type="CDD" id="cd01335">
    <property type="entry name" value="Radical_SAM"/>
    <property type="match status" value="1"/>
</dbReference>
<dbReference type="PANTHER" id="PTHR43583:SF1">
    <property type="entry name" value="2-IMINOACETATE SYNTHASE"/>
    <property type="match status" value="1"/>
</dbReference>
<keyword evidence="9" id="KW-1185">Reference proteome</keyword>
<keyword evidence="6" id="KW-0411">Iron-sulfur</keyword>
<dbReference type="PROSITE" id="PS51918">
    <property type="entry name" value="RADICAL_SAM"/>
    <property type="match status" value="1"/>
</dbReference>
<dbReference type="GO" id="GO:0005506">
    <property type="term" value="F:iron ion binding"/>
    <property type="evidence" value="ECO:0007669"/>
    <property type="project" value="InterPro"/>
</dbReference>
<evidence type="ECO:0000313" key="8">
    <source>
        <dbReference type="EMBL" id="ABC77857.1"/>
    </source>
</evidence>
<feature type="domain" description="Radical SAM core" evidence="7">
    <location>
        <begin position="70"/>
        <end position="292"/>
    </location>
</feature>
<dbReference type="KEGG" id="sat:SYN_00439"/>
<dbReference type="SFLD" id="SFLDS00029">
    <property type="entry name" value="Radical_SAM"/>
    <property type="match status" value="1"/>
</dbReference>
<dbReference type="GO" id="GO:0003824">
    <property type="term" value="F:catalytic activity"/>
    <property type="evidence" value="ECO:0007669"/>
    <property type="project" value="InterPro"/>
</dbReference>
<dbReference type="Proteomes" id="UP000001933">
    <property type="component" value="Chromosome"/>
</dbReference>
<dbReference type="InterPro" id="IPR012726">
    <property type="entry name" value="ThiH"/>
</dbReference>
<dbReference type="Pfam" id="PF04055">
    <property type="entry name" value="Radical_SAM"/>
    <property type="match status" value="1"/>
</dbReference>
<evidence type="ECO:0000256" key="2">
    <source>
        <dbReference type="ARBA" id="ARBA00022485"/>
    </source>
</evidence>
<keyword evidence="4" id="KW-0479">Metal-binding</keyword>
<evidence type="ECO:0000256" key="3">
    <source>
        <dbReference type="ARBA" id="ARBA00022691"/>
    </source>
</evidence>
<dbReference type="OrthoDB" id="3320990at2"/>
<protein>
    <submittedName>
        <fullName evidence="8">ThiH protein</fullName>
    </submittedName>
</protein>
<comment type="cofactor">
    <cofactor evidence="1">
        <name>[4Fe-4S] cluster</name>
        <dbReference type="ChEBI" id="CHEBI:49883"/>
    </cofactor>
</comment>
<dbReference type="InterPro" id="IPR010722">
    <property type="entry name" value="BATS_dom"/>
</dbReference>
<name>Q2LUU5_SYNAS</name>
<dbReference type="InterPro" id="IPR007197">
    <property type="entry name" value="rSAM"/>
</dbReference>
<organism evidence="8 9">
    <name type="scientific">Syntrophus aciditrophicus (strain SB)</name>
    <dbReference type="NCBI Taxonomy" id="56780"/>
    <lineage>
        <taxon>Bacteria</taxon>
        <taxon>Pseudomonadati</taxon>
        <taxon>Thermodesulfobacteriota</taxon>
        <taxon>Syntrophia</taxon>
        <taxon>Syntrophales</taxon>
        <taxon>Syntrophaceae</taxon>
        <taxon>Syntrophus</taxon>
    </lineage>
</organism>
<evidence type="ECO:0000256" key="1">
    <source>
        <dbReference type="ARBA" id="ARBA00001966"/>
    </source>
</evidence>
<dbReference type="GO" id="GO:0051539">
    <property type="term" value="F:4 iron, 4 sulfur cluster binding"/>
    <property type="evidence" value="ECO:0007669"/>
    <property type="project" value="UniProtKB-KW"/>
</dbReference>
<sequence>MSFYDVFCRYRNSEWEAVLAAVSGADIERALQREFLDFSDFLALLSPEAERYLEPMAQRARELTLRYFGRAIQLYAPIYVSDYCENACLYCSFSARNQRERKRLSLEEVDREAKCIAETGLRHILMLTGESKKMSPVGYLRDCTRVLKRRFSSVAVEVYALSEGDYAELVSEGVDGLTLYQETYDEDLYRIIHPSGRKRDFRFRLEAPERGAAARMRQVNIGALLGLADWRQDVLFVGLHARYLQEQFPDVEIGASVPRLRPFVGSFQGSCRVSDKNMVQIILALRLFIPRLGIALSTREDSRFRDNLIPLGITRMSAGSATSVGGYTKAAGQNEGLPQFEIADSRTIPEIMARLREKGYEPVLNDWIAGL</sequence>
<dbReference type="STRING" id="56780.SYN_00439"/>
<dbReference type="SUPFAM" id="SSF102114">
    <property type="entry name" value="Radical SAM enzymes"/>
    <property type="match status" value="1"/>
</dbReference>
<dbReference type="SFLD" id="SFLDG01081">
    <property type="entry name" value="cleavage_of_the_Ca-Cb_bond_in"/>
    <property type="match status" value="1"/>
</dbReference>
<accession>Q2LUU5</accession>
<keyword evidence="2" id="KW-0004">4Fe-4S</keyword>
<dbReference type="SMART" id="SM00876">
    <property type="entry name" value="BATS"/>
    <property type="match status" value="1"/>
</dbReference>
<dbReference type="InterPro" id="IPR058240">
    <property type="entry name" value="rSAM_sf"/>
</dbReference>
<dbReference type="InterPro" id="IPR013785">
    <property type="entry name" value="Aldolase_TIM"/>
</dbReference>
<dbReference type="eggNOG" id="COG0502">
    <property type="taxonomic scope" value="Bacteria"/>
</dbReference>
<dbReference type="PANTHER" id="PTHR43583">
    <property type="entry name" value="2-IMINOACETATE SYNTHASE"/>
    <property type="match status" value="1"/>
</dbReference>
<evidence type="ECO:0000256" key="5">
    <source>
        <dbReference type="ARBA" id="ARBA00023004"/>
    </source>
</evidence>
<dbReference type="Pfam" id="PF06968">
    <property type="entry name" value="BATS"/>
    <property type="match status" value="1"/>
</dbReference>